<feature type="transmembrane region" description="Helical" evidence="1">
    <location>
        <begin position="256"/>
        <end position="277"/>
    </location>
</feature>
<organism evidence="2">
    <name type="scientific">mine drainage metagenome</name>
    <dbReference type="NCBI Taxonomy" id="410659"/>
    <lineage>
        <taxon>unclassified sequences</taxon>
        <taxon>metagenomes</taxon>
        <taxon>ecological metagenomes</taxon>
    </lineage>
</organism>
<name>E6PX28_9ZZZZ</name>
<dbReference type="AlphaFoldDB" id="E6PX28"/>
<protein>
    <submittedName>
        <fullName evidence="2">Uncharacterized protein</fullName>
    </submittedName>
</protein>
<comment type="caution">
    <text evidence="2">The sequence shown here is derived from an EMBL/GenBank/DDBJ whole genome shotgun (WGS) entry which is preliminary data.</text>
</comment>
<feature type="transmembrane region" description="Helical" evidence="1">
    <location>
        <begin position="78"/>
        <end position="96"/>
    </location>
</feature>
<reference evidence="2" key="1">
    <citation type="submission" date="2009-10" db="EMBL/GenBank/DDBJ databases">
        <title>Diversity of trophic interactions inside an arsenic-rich microbial ecosystem.</title>
        <authorList>
            <person name="Bertin P.N."/>
            <person name="Heinrich-Salmeron A."/>
            <person name="Pelletier E."/>
            <person name="Goulhen-Chollet F."/>
            <person name="Arsene-Ploetze F."/>
            <person name="Gallien S."/>
            <person name="Calteau A."/>
            <person name="Vallenet D."/>
            <person name="Casiot C."/>
            <person name="Chane-Woon-Ming B."/>
            <person name="Giloteaux L."/>
            <person name="Barakat M."/>
            <person name="Bonnefoy V."/>
            <person name="Bruneel O."/>
            <person name="Chandler M."/>
            <person name="Cleiss J."/>
            <person name="Duran R."/>
            <person name="Elbaz-Poulichet F."/>
            <person name="Fonknechten N."/>
            <person name="Lauga B."/>
            <person name="Mornico D."/>
            <person name="Ortet P."/>
            <person name="Schaeffer C."/>
            <person name="Siguier P."/>
            <person name="Alexander Thil Smith A."/>
            <person name="Van Dorsselaer A."/>
            <person name="Weissenbach J."/>
            <person name="Medigue C."/>
            <person name="Le Paslier D."/>
        </authorList>
    </citation>
    <scope>NUCLEOTIDE SEQUENCE</scope>
</reference>
<proteinExistence type="predicted"/>
<feature type="transmembrane region" description="Helical" evidence="1">
    <location>
        <begin position="144"/>
        <end position="160"/>
    </location>
</feature>
<sequence>MWSRLLGLWHLTSLDAPTAAVCWALGFAWAGGVALPLWIPVALGLGTWAIYIADRLLDAWRAITPLRERHYFHWRYRWLFIPVAVAAMTVAVKLVFADMAPAIRQRDAILALAAAAYFVAVHSGHVSRLSGGPRRWWLRLSKEAMVGLLFALVCAAPTLARARSNMASLLAPIAACFLLAWLNCWLIERWDARTTAGGWPAAALSVVVLGAALVVAFLGQPRPAALLGCVAASAMLLAWLDRIADRDASQLSALNLRAAADFVLLTPLLPLLLGHLWR</sequence>
<dbReference type="EMBL" id="CABN01000020">
    <property type="protein sequence ID" value="CBH99487.1"/>
    <property type="molecule type" value="Genomic_DNA"/>
</dbReference>
<feature type="transmembrane region" description="Helical" evidence="1">
    <location>
        <begin position="166"/>
        <end position="187"/>
    </location>
</feature>
<keyword evidence="1" id="KW-1133">Transmembrane helix</keyword>
<feature type="transmembrane region" description="Helical" evidence="1">
    <location>
        <begin position="199"/>
        <end position="218"/>
    </location>
</feature>
<feature type="transmembrane region" description="Helical" evidence="1">
    <location>
        <begin position="108"/>
        <end position="124"/>
    </location>
</feature>
<accession>E6PX28</accession>
<gene>
    <name evidence="2" type="ORF">CARN3_0414</name>
</gene>
<evidence type="ECO:0000313" key="2">
    <source>
        <dbReference type="EMBL" id="CBH99487.1"/>
    </source>
</evidence>
<keyword evidence="1" id="KW-0472">Membrane</keyword>
<keyword evidence="1" id="KW-0812">Transmembrane</keyword>
<evidence type="ECO:0000256" key="1">
    <source>
        <dbReference type="SAM" id="Phobius"/>
    </source>
</evidence>
<feature type="transmembrane region" description="Helical" evidence="1">
    <location>
        <begin position="224"/>
        <end position="244"/>
    </location>
</feature>